<keyword evidence="4" id="KW-0443">Lipid metabolism</keyword>
<organism evidence="7 8">
    <name type="scientific">Actinacidiphila guanduensis</name>
    <dbReference type="NCBI Taxonomy" id="310781"/>
    <lineage>
        <taxon>Bacteria</taxon>
        <taxon>Bacillati</taxon>
        <taxon>Actinomycetota</taxon>
        <taxon>Actinomycetes</taxon>
        <taxon>Kitasatosporales</taxon>
        <taxon>Streptomycetaceae</taxon>
        <taxon>Actinacidiphila</taxon>
    </lineage>
</organism>
<dbReference type="FunFam" id="3.40.50.12780:FF:000013">
    <property type="entry name" value="Long-chain-fatty-acid--AMP ligase FadD32"/>
    <property type="match status" value="1"/>
</dbReference>
<dbReference type="CDD" id="cd05931">
    <property type="entry name" value="FAAL"/>
    <property type="match status" value="1"/>
</dbReference>
<dbReference type="InterPro" id="IPR000873">
    <property type="entry name" value="AMP-dep_synth/lig_dom"/>
</dbReference>
<proteinExistence type="inferred from homology"/>
<sequence length="608" mass="63817">MARTRSGGRSPADTLDTRLSRAARLHPDDPAFTFVDFAAGQAARRTTMTWSDLDHRVSRTADALRAAGCAGERVAVVAPQGPAYVVGFLAVLRAASVAIPLFPPDLAGNTERLAAVLRDADPGALLTAAGGEQALADFCAERGVSGTARVLAVDALDALDAVAPPAAGGPAPGRDAPAVRTPLPDDCAYLQYTSGSTRSPSGVEITHANLLANVDQAVAAYEIHRERNQMVSWLPFFHDMGLVLALAIPVARAVHAVVMEPAAFVQHPVRWLQLLSDHPGAVTAAPNFAYDYCVRRVAPGARPGLALDRVSVMINGSEPVRSPTLAGFQREFLPCGLSPHALRPSYGLAEATVFVATAPAGRAPQATAFDRAALRGGKLRPASGDGEATELVSCGTPVGQELVVVDPATRRPLGPDEIGEIWVRGPNVARGYWRQPVLTAEVFGAHLADGPAQGVQTGGWLRTGDLGAVHHGALHVTGRIKDLVILDGVNHYPQDIEATVQEAHALIRTDHVAAFSLTVDTEERLVVVAEHSRQESATDRHRAEVARAVRQAVAVGHGVSVHDFVLAAPGTVPRTTSGKVSRSACRTHYLAGAWSAAAMEDVDAGGSR</sequence>
<comment type="similarity">
    <text evidence="1">Belongs to the ATP-dependent AMP-binding enzyme family.</text>
</comment>
<dbReference type="Gene3D" id="3.40.50.12780">
    <property type="entry name" value="N-terminal domain of ligase-like"/>
    <property type="match status" value="1"/>
</dbReference>
<evidence type="ECO:0000256" key="3">
    <source>
        <dbReference type="ARBA" id="ARBA00022832"/>
    </source>
</evidence>
<dbReference type="EMBL" id="FNIE01000026">
    <property type="protein sequence ID" value="SDP38599.1"/>
    <property type="molecule type" value="Genomic_DNA"/>
</dbReference>
<reference evidence="7 8" key="1">
    <citation type="submission" date="2016-10" db="EMBL/GenBank/DDBJ databases">
        <authorList>
            <person name="de Groot N.N."/>
        </authorList>
    </citation>
    <scope>NUCLEOTIDE SEQUENCE [LARGE SCALE GENOMIC DNA]</scope>
    <source>
        <strain evidence="7 8">CGMCC 4.2022</strain>
    </source>
</reference>
<evidence type="ECO:0000313" key="7">
    <source>
        <dbReference type="EMBL" id="SDP38599.1"/>
    </source>
</evidence>
<protein>
    <submittedName>
        <fullName evidence="7">Acyl-CoA synthetase (AMP-forming)/AMP-acid ligase II</fullName>
    </submittedName>
</protein>
<evidence type="ECO:0000259" key="6">
    <source>
        <dbReference type="Pfam" id="PF23024"/>
    </source>
</evidence>
<dbReference type="GO" id="GO:0071766">
    <property type="term" value="P:Actinobacterium-type cell wall biogenesis"/>
    <property type="evidence" value="ECO:0007669"/>
    <property type="project" value="UniProtKB-ARBA"/>
</dbReference>
<feature type="domain" description="AMP-binding enzyme C-terminal" evidence="6">
    <location>
        <begin position="482"/>
        <end position="594"/>
    </location>
</feature>
<dbReference type="GO" id="GO:0005886">
    <property type="term" value="C:plasma membrane"/>
    <property type="evidence" value="ECO:0007669"/>
    <property type="project" value="TreeGrafter"/>
</dbReference>
<dbReference type="OrthoDB" id="3671040at2"/>
<dbReference type="InterPro" id="IPR042099">
    <property type="entry name" value="ANL_N_sf"/>
</dbReference>
<dbReference type="InterPro" id="IPR045851">
    <property type="entry name" value="AMP-bd_C_sf"/>
</dbReference>
<keyword evidence="3" id="KW-0276">Fatty acid metabolism</keyword>
<dbReference type="SUPFAM" id="SSF56801">
    <property type="entry name" value="Acetyl-CoA synthetase-like"/>
    <property type="match status" value="1"/>
</dbReference>
<dbReference type="Gene3D" id="3.30.300.30">
    <property type="match status" value="1"/>
</dbReference>
<evidence type="ECO:0000313" key="8">
    <source>
        <dbReference type="Proteomes" id="UP000199341"/>
    </source>
</evidence>
<dbReference type="InterPro" id="IPR040097">
    <property type="entry name" value="FAAL/FAAC"/>
</dbReference>
<dbReference type="InterPro" id="IPR025110">
    <property type="entry name" value="AMP-bd_C"/>
</dbReference>
<evidence type="ECO:0000256" key="2">
    <source>
        <dbReference type="ARBA" id="ARBA00022598"/>
    </source>
</evidence>
<evidence type="ECO:0000256" key="4">
    <source>
        <dbReference type="ARBA" id="ARBA00023098"/>
    </source>
</evidence>
<dbReference type="PANTHER" id="PTHR22754">
    <property type="entry name" value="DISCO-INTERACTING PROTEIN 2 DIP2 -RELATED"/>
    <property type="match status" value="1"/>
</dbReference>
<dbReference type="STRING" id="310781.SAMN05216259_12658"/>
<gene>
    <name evidence="7" type="ORF">SAMN05216259_12658</name>
</gene>
<keyword evidence="8" id="KW-1185">Reference proteome</keyword>
<dbReference type="PANTHER" id="PTHR22754:SF32">
    <property type="entry name" value="DISCO-INTERACTING PROTEIN 2"/>
    <property type="match status" value="1"/>
</dbReference>
<evidence type="ECO:0000259" key="5">
    <source>
        <dbReference type="Pfam" id="PF00501"/>
    </source>
</evidence>
<dbReference type="GO" id="GO:0070566">
    <property type="term" value="F:adenylyltransferase activity"/>
    <property type="evidence" value="ECO:0007669"/>
    <property type="project" value="TreeGrafter"/>
</dbReference>
<dbReference type="Pfam" id="PF00501">
    <property type="entry name" value="AMP-binding"/>
    <property type="match status" value="1"/>
</dbReference>
<keyword evidence="2 7" id="KW-0436">Ligase</keyword>
<accession>A0A1H0SAQ1</accession>
<dbReference type="Proteomes" id="UP000199341">
    <property type="component" value="Unassembled WGS sequence"/>
</dbReference>
<feature type="domain" description="AMP-dependent synthetase/ligase" evidence="5">
    <location>
        <begin position="20"/>
        <end position="433"/>
    </location>
</feature>
<dbReference type="GO" id="GO:0016874">
    <property type="term" value="F:ligase activity"/>
    <property type="evidence" value="ECO:0007669"/>
    <property type="project" value="UniProtKB-KW"/>
</dbReference>
<name>A0A1H0SAQ1_9ACTN</name>
<dbReference type="AlphaFoldDB" id="A0A1H0SAQ1"/>
<dbReference type="Pfam" id="PF23024">
    <property type="entry name" value="AMP-dom_DIP2-like"/>
    <property type="match status" value="1"/>
</dbReference>
<dbReference type="GO" id="GO:0006633">
    <property type="term" value="P:fatty acid biosynthetic process"/>
    <property type="evidence" value="ECO:0007669"/>
    <property type="project" value="TreeGrafter"/>
</dbReference>
<evidence type="ECO:0000256" key="1">
    <source>
        <dbReference type="ARBA" id="ARBA00006432"/>
    </source>
</evidence>